<evidence type="ECO:0000256" key="1">
    <source>
        <dbReference type="SAM" id="MobiDB-lite"/>
    </source>
</evidence>
<feature type="region of interest" description="Disordered" evidence="1">
    <location>
        <begin position="1"/>
        <end position="26"/>
    </location>
</feature>
<gene>
    <name evidence="2" type="ORF">XA68_10600</name>
</gene>
<dbReference type="EMBL" id="LAZP02000116">
    <property type="protein sequence ID" value="PFH60640.1"/>
    <property type="molecule type" value="Genomic_DNA"/>
</dbReference>
<name>A0A2A9PIC5_OPHUN</name>
<protein>
    <submittedName>
        <fullName evidence="2">Uncharacterized protein</fullName>
    </submittedName>
</protein>
<evidence type="ECO:0000313" key="2">
    <source>
        <dbReference type="EMBL" id="PFH60640.1"/>
    </source>
</evidence>
<reference evidence="2 3" key="2">
    <citation type="journal article" date="2017" name="Sci. Rep.">
        <title>Ant-infecting Ophiocordyceps genomes reveal a high diversity of potential behavioral manipulation genes and a possible major role for enterotoxins.</title>
        <authorList>
            <person name="de Bekker C."/>
            <person name="Ohm R.A."/>
            <person name="Evans H.C."/>
            <person name="Brachmann A."/>
            <person name="Hughes D.P."/>
        </authorList>
    </citation>
    <scope>NUCLEOTIDE SEQUENCE [LARGE SCALE GENOMIC DNA]</scope>
    <source>
        <strain evidence="2 3">SC16a</strain>
    </source>
</reference>
<sequence>MIHRMTCTGTAGNQAGLPRAGTSSPASTFYPGHDEVACHGLRGWPGSRMGISRGLPCGSSWLANTEPVVSLACPRGDNQLLHHLQGTDGHDDQLRSRRKMSVRQYSTICGIKLRMLPYHGGTLAKDCFMAALRKHLTGNIAPLTYAIPEWSRANAAHGTLQLSLFCDLLSGQQPVRHWCRRRDGHHLAMPVLFGTGSDPTAGSYVGLIFIAKIDPSLKRPGSGLPLFLPPPTAQQGGSL</sequence>
<accession>A0A2A9PIC5</accession>
<proteinExistence type="predicted"/>
<comment type="caution">
    <text evidence="2">The sequence shown here is derived from an EMBL/GenBank/DDBJ whole genome shotgun (WGS) entry which is preliminary data.</text>
</comment>
<dbReference type="AlphaFoldDB" id="A0A2A9PIC5"/>
<organism evidence="2 3">
    <name type="scientific">Ophiocordyceps unilateralis</name>
    <name type="common">Zombie-ant fungus</name>
    <name type="synonym">Torrubia unilateralis</name>
    <dbReference type="NCBI Taxonomy" id="268505"/>
    <lineage>
        <taxon>Eukaryota</taxon>
        <taxon>Fungi</taxon>
        <taxon>Dikarya</taxon>
        <taxon>Ascomycota</taxon>
        <taxon>Pezizomycotina</taxon>
        <taxon>Sordariomycetes</taxon>
        <taxon>Hypocreomycetidae</taxon>
        <taxon>Hypocreales</taxon>
        <taxon>Ophiocordycipitaceae</taxon>
        <taxon>Ophiocordyceps</taxon>
    </lineage>
</organism>
<reference evidence="2 3" key="1">
    <citation type="journal article" date="2015" name="BMC Genomics">
        <title>Gene expression during zombie ant biting behavior reflects the complexity underlying fungal parasitic behavioral manipulation.</title>
        <authorList>
            <person name="de Bekker C."/>
            <person name="Ohm R.A."/>
            <person name="Loreto R.G."/>
            <person name="Sebastian A."/>
            <person name="Albert I."/>
            <person name="Merrow M."/>
            <person name="Brachmann A."/>
            <person name="Hughes D.P."/>
        </authorList>
    </citation>
    <scope>NUCLEOTIDE SEQUENCE [LARGE SCALE GENOMIC DNA]</scope>
    <source>
        <strain evidence="2 3">SC16a</strain>
    </source>
</reference>
<keyword evidence="3" id="KW-1185">Reference proteome</keyword>
<evidence type="ECO:0000313" key="3">
    <source>
        <dbReference type="Proteomes" id="UP000037136"/>
    </source>
</evidence>
<dbReference type="Proteomes" id="UP000037136">
    <property type="component" value="Unassembled WGS sequence"/>
</dbReference>